<accession>A0A8C9WYA1</accession>
<name>A0A8C9WYA1_SANLU</name>
<dbReference type="Proteomes" id="UP000694568">
    <property type="component" value="Unplaced"/>
</dbReference>
<dbReference type="Ensembl" id="ENSSLUT00000000659.1">
    <property type="protein sequence ID" value="ENSSLUP00000000613.1"/>
    <property type="gene ID" value="ENSSLUG00000000374.1"/>
</dbReference>
<reference evidence="1" key="1">
    <citation type="submission" date="2025-08" db="UniProtKB">
        <authorList>
            <consortium name="Ensembl"/>
        </authorList>
    </citation>
    <scope>IDENTIFICATION</scope>
</reference>
<sequence>CQAELPLLVLRLGTQYLNPGLTHHLRLIVAPVSSLPPSPSLCLQSAGSSIQSLPHGSLLQPASALTTLRFSASPAALPAPVSLRSRSSLFRSSRPCFCPWHPPSHFPIRFPFFPK</sequence>
<evidence type="ECO:0000313" key="1">
    <source>
        <dbReference type="Ensembl" id="ENSSLUP00000000613.1"/>
    </source>
</evidence>
<organism evidence="1 2">
    <name type="scientific">Sander lucioperca</name>
    <name type="common">Pike-perch</name>
    <name type="synonym">Perca lucioperca</name>
    <dbReference type="NCBI Taxonomy" id="283035"/>
    <lineage>
        <taxon>Eukaryota</taxon>
        <taxon>Metazoa</taxon>
        <taxon>Chordata</taxon>
        <taxon>Craniata</taxon>
        <taxon>Vertebrata</taxon>
        <taxon>Euteleostomi</taxon>
        <taxon>Actinopterygii</taxon>
        <taxon>Neopterygii</taxon>
        <taxon>Teleostei</taxon>
        <taxon>Neoteleostei</taxon>
        <taxon>Acanthomorphata</taxon>
        <taxon>Eupercaria</taxon>
        <taxon>Perciformes</taxon>
        <taxon>Percoidei</taxon>
        <taxon>Percidae</taxon>
        <taxon>Luciopercinae</taxon>
        <taxon>Sander</taxon>
    </lineage>
</organism>
<proteinExistence type="predicted"/>
<dbReference type="AlphaFoldDB" id="A0A8C9WYA1"/>
<keyword evidence="2" id="KW-1185">Reference proteome</keyword>
<protein>
    <submittedName>
        <fullName evidence="1">Uncharacterized protein</fullName>
    </submittedName>
</protein>
<evidence type="ECO:0000313" key="2">
    <source>
        <dbReference type="Proteomes" id="UP000694568"/>
    </source>
</evidence>
<reference evidence="1" key="2">
    <citation type="submission" date="2025-09" db="UniProtKB">
        <authorList>
            <consortium name="Ensembl"/>
        </authorList>
    </citation>
    <scope>IDENTIFICATION</scope>
</reference>